<dbReference type="Proteomes" id="UP000092578">
    <property type="component" value="Unassembled WGS sequence"/>
</dbReference>
<comment type="caution">
    <text evidence="1">The sequence shown here is derived from an EMBL/GenBank/DDBJ whole genome shotgun (WGS) entry which is preliminary data.</text>
</comment>
<proteinExistence type="predicted"/>
<reference evidence="2" key="1">
    <citation type="submission" date="2016-05" db="EMBL/GenBank/DDBJ databases">
        <authorList>
            <person name="Liu B."/>
            <person name="Wang J."/>
            <person name="Zhu Y."/>
            <person name="Liu G."/>
            <person name="Chen Q."/>
            <person name="Chen Z."/>
            <person name="Lan J."/>
            <person name="Che J."/>
            <person name="Ge C."/>
            <person name="Shi H."/>
            <person name="Pan Z."/>
            <person name="Liu X."/>
        </authorList>
    </citation>
    <scope>NUCLEOTIDE SEQUENCE [LARGE SCALE GENOMIC DNA]</scope>
    <source>
        <strain evidence="2">FJAT-27215</strain>
    </source>
</reference>
<gene>
    <name evidence="1" type="ORF">A8F95_09945</name>
</gene>
<dbReference type="AlphaFoldDB" id="A0A1B9AM74"/>
<organism evidence="1 2">
    <name type="scientific">Pseudobacillus wudalianchiensis</name>
    <dbReference type="NCBI Taxonomy" id="1743143"/>
    <lineage>
        <taxon>Bacteria</taxon>
        <taxon>Bacillati</taxon>
        <taxon>Bacillota</taxon>
        <taxon>Bacilli</taxon>
        <taxon>Bacillales</taxon>
        <taxon>Bacillaceae</taxon>
        <taxon>Pseudobacillus</taxon>
    </lineage>
</organism>
<evidence type="ECO:0000313" key="1">
    <source>
        <dbReference type="EMBL" id="OCA85013.1"/>
    </source>
</evidence>
<dbReference type="EMBL" id="MAYT01000027">
    <property type="protein sequence ID" value="OCA85013.1"/>
    <property type="molecule type" value="Genomic_DNA"/>
</dbReference>
<protein>
    <submittedName>
        <fullName evidence="1">Uncharacterized protein</fullName>
    </submittedName>
</protein>
<sequence>MVLAPTCQATFHTCKGKVDSLASFENEHPESTIEKFEKFVTALLIGYLLVSSSLPKNFNEIQYKKDSLCILFNSKAFTFVGCYFKIFLSSYPLLCYQYSTLFHNLLQNNLKFPFVP</sequence>
<name>A0A1B9AM74_9BACI</name>
<keyword evidence="2" id="KW-1185">Reference proteome</keyword>
<evidence type="ECO:0000313" key="2">
    <source>
        <dbReference type="Proteomes" id="UP000092578"/>
    </source>
</evidence>
<accession>A0A1B9AM74</accession>